<protein>
    <submittedName>
        <fullName evidence="2">CLUMA_CG015902, isoform A</fullName>
    </submittedName>
</protein>
<evidence type="ECO:0000256" key="1">
    <source>
        <dbReference type="SAM" id="SignalP"/>
    </source>
</evidence>
<dbReference type="PANTHER" id="PTHR20898:SF0">
    <property type="entry name" value="DAEDALUS ON 3-RELATED"/>
    <property type="match status" value="1"/>
</dbReference>
<dbReference type="OrthoDB" id="7834078at2759"/>
<gene>
    <name evidence="2" type="ORF">CLUMA_CG015902</name>
</gene>
<feature type="signal peptide" evidence="1">
    <location>
        <begin position="1"/>
        <end position="18"/>
    </location>
</feature>
<keyword evidence="3" id="KW-1185">Reference proteome</keyword>
<sequence>MTLLKLVIFFQLVVPNISAPQLRLNKIECNTSGKTVSKYYCYLKSYKRNNPLMNVGYTFVRRVDGVKADIQVQRQSSGEKFNTVLNIENLEICKILKGSSTLPFIKEYIEFVRNSSTNVLESCDRIGDFSISNLSYASLGMVKFFPVAYTRGNPLLNVEYTLVRGTPNAKLSNEVYRQTATKNYYKILEYKGAEFCKILRDVPSEFYGSTLFDVLSFGRSLTGNILETCKGPGKFYSANVSVGGLESLKVFPSGSYKVSLRLHDDLDDNIFNITFYDTLVQK</sequence>
<dbReference type="PANTHER" id="PTHR20898">
    <property type="entry name" value="DAEDALUS ON 3-RELATED-RELATED"/>
    <property type="match status" value="1"/>
</dbReference>
<name>A0A1J1IQQ9_9DIPT</name>
<evidence type="ECO:0000313" key="3">
    <source>
        <dbReference type="Proteomes" id="UP000183832"/>
    </source>
</evidence>
<organism evidence="2 3">
    <name type="scientific">Clunio marinus</name>
    <dbReference type="NCBI Taxonomy" id="568069"/>
    <lineage>
        <taxon>Eukaryota</taxon>
        <taxon>Metazoa</taxon>
        <taxon>Ecdysozoa</taxon>
        <taxon>Arthropoda</taxon>
        <taxon>Hexapoda</taxon>
        <taxon>Insecta</taxon>
        <taxon>Pterygota</taxon>
        <taxon>Neoptera</taxon>
        <taxon>Endopterygota</taxon>
        <taxon>Diptera</taxon>
        <taxon>Nematocera</taxon>
        <taxon>Chironomoidea</taxon>
        <taxon>Chironomidae</taxon>
        <taxon>Clunio</taxon>
    </lineage>
</organism>
<proteinExistence type="predicted"/>
<dbReference type="Proteomes" id="UP000183832">
    <property type="component" value="Unassembled WGS sequence"/>
</dbReference>
<evidence type="ECO:0000313" key="2">
    <source>
        <dbReference type="EMBL" id="CRL02573.1"/>
    </source>
</evidence>
<feature type="chain" id="PRO_5013380443" evidence="1">
    <location>
        <begin position="19"/>
        <end position="282"/>
    </location>
</feature>
<dbReference type="EMBL" id="CVRI01000058">
    <property type="protein sequence ID" value="CRL02573.1"/>
    <property type="molecule type" value="Genomic_DNA"/>
</dbReference>
<keyword evidence="1" id="KW-0732">Signal</keyword>
<reference evidence="2 3" key="1">
    <citation type="submission" date="2015-04" db="EMBL/GenBank/DDBJ databases">
        <authorList>
            <person name="Syromyatnikov M.Y."/>
            <person name="Popov V.N."/>
        </authorList>
    </citation>
    <scope>NUCLEOTIDE SEQUENCE [LARGE SCALE GENOMIC DNA]</scope>
</reference>
<accession>A0A1J1IQQ9</accession>
<dbReference type="AlphaFoldDB" id="A0A1J1IQQ9"/>